<dbReference type="Proteomes" id="UP000070080">
    <property type="component" value="Unassembled WGS sequence"/>
</dbReference>
<sequence length="151" mass="17452">MAHLLKSKSLIWNIRGPILILVVAFIQHQFTSKLKSGVESSRLVVRKSLYCYEFNELAYHQLNVLNFTTYSEAWLNFIINCRQGKNTTNYDLVIGGVANDKVFNTIELYIAKLINKIEAIKSLQYEKPNLQFAFRTKEAIAFLRFKGSIEL</sequence>
<keyword evidence="2" id="KW-1185">Reference proteome</keyword>
<reference evidence="2" key="1">
    <citation type="submission" date="2016-01" db="EMBL/GenBank/DDBJ databases">
        <authorList>
            <person name="Mitreva M."/>
            <person name="Pepin K.H."/>
            <person name="Mihindukulasuriya K.A."/>
            <person name="Fulton R."/>
            <person name="Fronick C."/>
            <person name="O'Laughlin M."/>
            <person name="Miner T."/>
            <person name="Herter B."/>
            <person name="Rosa B.A."/>
            <person name="Cordes M."/>
            <person name="Tomlinson C."/>
            <person name="Wollam A."/>
            <person name="Palsikar V.B."/>
            <person name="Mardis E.R."/>
            <person name="Wilson R.K."/>
        </authorList>
    </citation>
    <scope>NUCLEOTIDE SEQUENCE [LARGE SCALE GENOMIC DNA]</scope>
    <source>
        <strain evidence="2">KA00274</strain>
    </source>
</reference>
<dbReference type="PATRIC" id="fig|1497955.3.peg.1052"/>
<protein>
    <submittedName>
        <fullName evidence="1">Uncharacterized protein</fullName>
    </submittedName>
</protein>
<dbReference type="InterPro" id="IPR025051">
    <property type="entry name" value="DUF3990"/>
</dbReference>
<dbReference type="AlphaFoldDB" id="A0A133Y9N2"/>
<dbReference type="EMBL" id="LSCV01000035">
    <property type="protein sequence ID" value="KXB39906.1"/>
    <property type="molecule type" value="Genomic_DNA"/>
</dbReference>
<accession>A0A133Y9N2</accession>
<evidence type="ECO:0000313" key="1">
    <source>
        <dbReference type="EMBL" id="KXB39906.1"/>
    </source>
</evidence>
<dbReference type="STRING" id="1497955.HMPREF1872_01082"/>
<organism evidence="1 2">
    <name type="scientific">Amygdalobacter nucleatus</name>
    <dbReference type="NCBI Taxonomy" id="3029274"/>
    <lineage>
        <taxon>Bacteria</taxon>
        <taxon>Bacillati</taxon>
        <taxon>Bacillota</taxon>
        <taxon>Clostridia</taxon>
        <taxon>Eubacteriales</taxon>
        <taxon>Oscillospiraceae</taxon>
        <taxon>Amygdalobacter</taxon>
    </lineage>
</organism>
<dbReference type="Pfam" id="PF13151">
    <property type="entry name" value="DUF3990"/>
    <property type="match status" value="1"/>
</dbReference>
<proteinExistence type="predicted"/>
<name>A0A133Y9N2_9FIRM</name>
<comment type="caution">
    <text evidence="1">The sequence shown here is derived from an EMBL/GenBank/DDBJ whole genome shotgun (WGS) entry which is preliminary data.</text>
</comment>
<evidence type="ECO:0000313" key="2">
    <source>
        <dbReference type="Proteomes" id="UP000070080"/>
    </source>
</evidence>
<gene>
    <name evidence="1" type="ORF">HMPREF1872_01082</name>
</gene>